<organism evidence="1 2">
    <name type="scientific">Pseudolactococcus laudensis</name>
    <dbReference type="NCBI Taxonomy" id="1494461"/>
    <lineage>
        <taxon>Bacteria</taxon>
        <taxon>Bacillati</taxon>
        <taxon>Bacillota</taxon>
        <taxon>Bacilli</taxon>
        <taxon>Lactobacillales</taxon>
        <taxon>Streptococcaceae</taxon>
        <taxon>Pseudolactococcus</taxon>
    </lineage>
</organism>
<dbReference type="GeneID" id="303194967"/>
<reference evidence="1 2" key="1">
    <citation type="submission" date="2020-07" db="EMBL/GenBank/DDBJ databases">
        <authorList>
            <person name="Hilgarth M."/>
            <person name="Werum V."/>
            <person name="Vogel R.F."/>
        </authorList>
    </citation>
    <scope>NUCLEOTIDE SEQUENCE [LARGE SCALE GENOMIC DNA]</scope>
    <source>
        <strain evidence="1 2">DSM 28961</strain>
    </source>
</reference>
<evidence type="ECO:0000313" key="1">
    <source>
        <dbReference type="EMBL" id="MBA0016602.1"/>
    </source>
</evidence>
<keyword evidence="2" id="KW-1185">Reference proteome</keyword>
<dbReference type="RefSeq" id="WP_180746795.1">
    <property type="nucleotide sequence ID" value="NZ_CBCRWQ010000008.1"/>
</dbReference>
<sequence>MVVQMMVKFTREQLYKEIWESSARQVAIKYSLNYQKLLNQCKEIDIPLPSGKYLYKRLHGLDIDNLIVPLPNSDVNKIEVEKKKNRIQKKDTKDIIVEFNKDKTINIEKTLGNKSNPNEDVNRVLFDKDILSSSLNFLEKEKIEAIIKILSEFEFNERKRLHKKVIDYKESIVVWHKRVKASERNY</sequence>
<name>A0A7V8SJP9_9LACT</name>
<proteinExistence type="predicted"/>
<protein>
    <submittedName>
        <fullName evidence="1">Uncharacterized protein</fullName>
    </submittedName>
</protein>
<dbReference type="AlphaFoldDB" id="A0A7V8SJP9"/>
<gene>
    <name evidence="1" type="ORF">HZR21_05490</name>
</gene>
<dbReference type="Proteomes" id="UP000530186">
    <property type="component" value="Unassembled WGS sequence"/>
</dbReference>
<accession>A0A7V8SJP9</accession>
<comment type="caution">
    <text evidence="1">The sequence shown here is derived from an EMBL/GenBank/DDBJ whole genome shotgun (WGS) entry which is preliminary data.</text>
</comment>
<evidence type="ECO:0000313" key="2">
    <source>
        <dbReference type="Proteomes" id="UP000530186"/>
    </source>
</evidence>
<dbReference type="EMBL" id="JACBNY010000007">
    <property type="protein sequence ID" value="MBA0016602.1"/>
    <property type="molecule type" value="Genomic_DNA"/>
</dbReference>